<dbReference type="EMBL" id="LVYI01000008">
    <property type="protein sequence ID" value="OAP56589.1"/>
    <property type="molecule type" value="Genomic_DNA"/>
</dbReference>
<feature type="binding site" evidence="12">
    <location>
        <position position="376"/>
    </location>
    <ligand>
        <name>Fe cation</name>
        <dbReference type="ChEBI" id="CHEBI:24875"/>
    </ligand>
</feature>
<evidence type="ECO:0000256" key="8">
    <source>
        <dbReference type="ARBA" id="ARBA00023002"/>
    </source>
</evidence>
<evidence type="ECO:0000256" key="6">
    <source>
        <dbReference type="ARBA" id="ARBA00022878"/>
    </source>
</evidence>
<name>A0A178Z9Z9_9EURO</name>
<feature type="domain" description="Homogentisate 1,2-dioxygenase C-terminal" evidence="13">
    <location>
        <begin position="322"/>
        <end position="474"/>
    </location>
</feature>
<keyword evidence="9 12" id="KW-0408">Iron</keyword>
<dbReference type="PANTHER" id="PTHR11056:SF4">
    <property type="entry name" value="HOMOGENTISATE 1,2-DIOXYGENASE"/>
    <property type="match status" value="1"/>
</dbReference>
<keyword evidence="16" id="KW-1185">Reference proteome</keyword>
<keyword evidence="6" id="KW-0828">Tyrosine catabolism</keyword>
<sequence length="488" mass="54661">MPPQSDIVNGGSSGETIDYKSIFHWAETQKEGEIPAFYLRENDPYEYQAGFGNDFESEAIPGTLPRGQSAPRKVRFGLYAEQITGSAFVAPRRVQKKAWLYRARPAVTYQNFTEMRERLDIESNFLPSNKGIHLSPAQLAWLPLDIPSERTTFVEGLKTMTGAGDPTLRAGVCTHIYVCNTDMERTAFVNSDGEFLIIPQQGALNIQTEFGMLFVQPGEICVIQRGQRYSVSLPDGPARGYILEIWGSSFELPELGPLGGGGLANVRDFLVPTAKYEVKTDGEWRIVYKLGGRYFSLTQQHSPFDVVAWHGNYVPYKYDLTKFITVGSVSVDHIDPSIFCVLVARGQDSATPLAEFGVIGPRWDVGSWTFRRGYFHRNAASEFMGVIYGGLNGRSDSFVPGAASYECGHVPHGTAYEEYKAVTEQELPPRQISKGTMVFVFESSMPMSITDYAWNSKKKHGHDPKMWDQLVDNFSSYHQEIKVLDKKE</sequence>
<feature type="active site" description="Proton acceptor" evidence="11">
    <location>
        <position position="333"/>
    </location>
</feature>
<feature type="binding site" evidence="12">
    <location>
        <position position="382"/>
    </location>
    <ligand>
        <name>Fe cation</name>
        <dbReference type="ChEBI" id="CHEBI:24875"/>
    </ligand>
</feature>
<evidence type="ECO:0000256" key="1">
    <source>
        <dbReference type="ARBA" id="ARBA00001962"/>
    </source>
</evidence>
<gene>
    <name evidence="15" type="ORF">AYL99_08701</name>
</gene>
<dbReference type="GO" id="GO:0005737">
    <property type="term" value="C:cytoplasm"/>
    <property type="evidence" value="ECO:0007669"/>
    <property type="project" value="TreeGrafter"/>
</dbReference>
<comment type="caution">
    <text evidence="15">The sequence shown here is derived from an EMBL/GenBank/DDBJ whole genome shotgun (WGS) entry which is preliminary data.</text>
</comment>
<proteinExistence type="inferred from homology"/>
<dbReference type="Proteomes" id="UP000078343">
    <property type="component" value="Unassembled WGS sequence"/>
</dbReference>
<evidence type="ECO:0000259" key="13">
    <source>
        <dbReference type="Pfam" id="PF04209"/>
    </source>
</evidence>
<evidence type="ECO:0000256" key="5">
    <source>
        <dbReference type="ARBA" id="ARBA00022723"/>
    </source>
</evidence>
<dbReference type="RefSeq" id="XP_018689956.1">
    <property type="nucleotide sequence ID" value="XM_018840209.1"/>
</dbReference>
<dbReference type="GeneID" id="30012869"/>
<evidence type="ECO:0000256" key="12">
    <source>
        <dbReference type="PIRSR" id="PIRSR605708-2"/>
    </source>
</evidence>
<evidence type="ECO:0000256" key="4">
    <source>
        <dbReference type="ARBA" id="ARBA00013127"/>
    </source>
</evidence>
<dbReference type="InterPro" id="IPR011051">
    <property type="entry name" value="RmlC_Cupin_sf"/>
</dbReference>
<keyword evidence="8" id="KW-0560">Oxidoreductase</keyword>
<feature type="domain" description="Homogentisate 1,2-dioxygenase N-terminal" evidence="14">
    <location>
        <begin position="46"/>
        <end position="320"/>
    </location>
</feature>
<feature type="binding site" evidence="12">
    <location>
        <position position="412"/>
    </location>
    <ligand>
        <name>Fe cation</name>
        <dbReference type="ChEBI" id="CHEBI:24875"/>
    </ligand>
</feature>
<evidence type="ECO:0000256" key="7">
    <source>
        <dbReference type="ARBA" id="ARBA00022964"/>
    </source>
</evidence>
<evidence type="ECO:0000259" key="14">
    <source>
        <dbReference type="Pfam" id="PF20510"/>
    </source>
</evidence>
<evidence type="ECO:0000256" key="3">
    <source>
        <dbReference type="ARBA" id="ARBA00007757"/>
    </source>
</evidence>
<protein>
    <recommendedName>
        <fullName evidence="4">homogentisate 1,2-dioxygenase</fullName>
        <ecNumber evidence="4">1.13.11.5</ecNumber>
    </recommendedName>
</protein>
<dbReference type="AlphaFoldDB" id="A0A178Z9Z9"/>
<dbReference type="SUPFAM" id="SSF51182">
    <property type="entry name" value="RmlC-like cupins"/>
    <property type="match status" value="1"/>
</dbReference>
<comment type="cofactor">
    <cofactor evidence="1 12">
        <name>Fe cation</name>
        <dbReference type="ChEBI" id="CHEBI:24875"/>
    </cofactor>
</comment>
<comment type="similarity">
    <text evidence="3">Belongs to the homogentisate dioxygenase family.</text>
</comment>
<dbReference type="GO" id="GO:0046872">
    <property type="term" value="F:metal ion binding"/>
    <property type="evidence" value="ECO:0007669"/>
    <property type="project" value="UniProtKB-KW"/>
</dbReference>
<dbReference type="OrthoDB" id="1689029at2759"/>
<dbReference type="GO" id="GO:0006559">
    <property type="term" value="P:L-phenylalanine catabolic process"/>
    <property type="evidence" value="ECO:0007669"/>
    <property type="project" value="UniProtKB-UniPathway"/>
</dbReference>
<comment type="pathway">
    <text evidence="2">Amino-acid degradation; L-phenylalanine degradation; acetoacetate and fumarate from L-phenylalanine: step 4/6.</text>
</comment>
<evidence type="ECO:0000313" key="16">
    <source>
        <dbReference type="Proteomes" id="UP000078343"/>
    </source>
</evidence>
<evidence type="ECO:0000256" key="10">
    <source>
        <dbReference type="ARBA" id="ARBA00023232"/>
    </source>
</evidence>
<dbReference type="GO" id="GO:0006572">
    <property type="term" value="P:L-tyrosine catabolic process"/>
    <property type="evidence" value="ECO:0007669"/>
    <property type="project" value="UniProtKB-KW"/>
</dbReference>
<reference evidence="15 16" key="1">
    <citation type="submission" date="2016-04" db="EMBL/GenBank/DDBJ databases">
        <title>Draft genome of Fonsecaea erecta CBS 125763.</title>
        <authorList>
            <person name="Weiss V.A."/>
            <person name="Vicente V.A."/>
            <person name="Raittz R.T."/>
            <person name="Moreno L.F."/>
            <person name="De Souza E.M."/>
            <person name="Pedrosa F.O."/>
            <person name="Steffens M.B."/>
            <person name="Faoro H."/>
            <person name="Tadra-Sfeir M.Z."/>
            <person name="Najafzadeh M.J."/>
            <person name="Felipe M.S."/>
            <person name="Teixeira M."/>
            <person name="Sun J."/>
            <person name="Xi L."/>
            <person name="Gomes R."/>
            <person name="De Azevedo C.M."/>
            <person name="Salgado C.G."/>
            <person name="Da Silva M.B."/>
            <person name="Nascimento M.F."/>
            <person name="Queiroz-Telles F."/>
            <person name="Attili D.S."/>
            <person name="Gorbushina A."/>
        </authorList>
    </citation>
    <scope>NUCLEOTIDE SEQUENCE [LARGE SCALE GENOMIC DNA]</scope>
    <source>
        <strain evidence="15 16">CBS 125763</strain>
    </source>
</reference>
<dbReference type="Pfam" id="PF20510">
    <property type="entry name" value="HgmA_N"/>
    <property type="match status" value="1"/>
</dbReference>
<dbReference type="STRING" id="1367422.A0A178Z9Z9"/>
<evidence type="ECO:0000256" key="9">
    <source>
        <dbReference type="ARBA" id="ARBA00023004"/>
    </source>
</evidence>
<dbReference type="InterPro" id="IPR005708">
    <property type="entry name" value="Homogentis_dOase"/>
</dbReference>
<evidence type="ECO:0000256" key="11">
    <source>
        <dbReference type="PIRSR" id="PIRSR605708-1"/>
    </source>
</evidence>
<accession>A0A178Z9Z9</accession>
<evidence type="ECO:0000256" key="2">
    <source>
        <dbReference type="ARBA" id="ARBA00004704"/>
    </source>
</evidence>
<dbReference type="PANTHER" id="PTHR11056">
    <property type="entry name" value="HOMOGENTISATE 1,2-DIOXYGENASE"/>
    <property type="match status" value="1"/>
</dbReference>
<organism evidence="15 16">
    <name type="scientific">Fonsecaea erecta</name>
    <dbReference type="NCBI Taxonomy" id="1367422"/>
    <lineage>
        <taxon>Eukaryota</taxon>
        <taxon>Fungi</taxon>
        <taxon>Dikarya</taxon>
        <taxon>Ascomycota</taxon>
        <taxon>Pezizomycotina</taxon>
        <taxon>Eurotiomycetes</taxon>
        <taxon>Chaetothyriomycetidae</taxon>
        <taxon>Chaetothyriales</taxon>
        <taxon>Herpotrichiellaceae</taxon>
        <taxon>Fonsecaea</taxon>
    </lineage>
</organism>
<dbReference type="CDD" id="cd07000">
    <property type="entry name" value="cupin_HGO_N"/>
    <property type="match status" value="1"/>
</dbReference>
<feature type="binding site" evidence="12">
    <location>
        <position position="412"/>
    </location>
    <ligand>
        <name>homogentisate</name>
        <dbReference type="ChEBI" id="CHEBI:16169"/>
    </ligand>
</feature>
<dbReference type="InterPro" id="IPR014710">
    <property type="entry name" value="RmlC-like_jellyroll"/>
</dbReference>
<dbReference type="UniPathway" id="UPA00139">
    <property type="reaction ID" value="UER00339"/>
</dbReference>
<keyword evidence="7" id="KW-0223">Dioxygenase</keyword>
<dbReference type="Pfam" id="PF04209">
    <property type="entry name" value="HgmA_C"/>
    <property type="match status" value="1"/>
</dbReference>
<dbReference type="FunFam" id="2.60.120.10:FF:000034">
    <property type="entry name" value="Homogentisate 1,2-dioxygenase"/>
    <property type="match status" value="1"/>
</dbReference>
<evidence type="ECO:0000313" key="15">
    <source>
        <dbReference type="EMBL" id="OAP56589.1"/>
    </source>
</evidence>
<dbReference type="InterPro" id="IPR046451">
    <property type="entry name" value="HgmA_C"/>
</dbReference>
<dbReference type="GO" id="GO:0004411">
    <property type="term" value="F:homogentisate 1,2-dioxygenase activity"/>
    <property type="evidence" value="ECO:0007669"/>
    <property type="project" value="UniProtKB-EC"/>
</dbReference>
<keyword evidence="10" id="KW-0585">Phenylalanine catabolism</keyword>
<dbReference type="Gene3D" id="2.60.120.10">
    <property type="entry name" value="Jelly Rolls"/>
    <property type="match status" value="1"/>
</dbReference>
<dbReference type="EC" id="1.13.11.5" evidence="4"/>
<dbReference type="InterPro" id="IPR046452">
    <property type="entry name" value="HgmA_N"/>
</dbReference>
<keyword evidence="5 12" id="KW-0479">Metal-binding</keyword>